<dbReference type="InterPro" id="IPR027266">
    <property type="entry name" value="TrmE/GcvT-like"/>
</dbReference>
<dbReference type="NCBIfam" id="NF003661">
    <property type="entry name" value="PRK05291.1-3"/>
    <property type="match status" value="1"/>
</dbReference>
<dbReference type="InterPro" id="IPR018948">
    <property type="entry name" value="GTP-bd_TrmE_N"/>
</dbReference>
<keyword evidence="5" id="KW-0342">GTP-binding</keyword>
<reference evidence="8" key="1">
    <citation type="journal article" date="2019" name="Int. J. Syst. Evol. Microbiol.">
        <title>The Global Catalogue of Microorganisms (GCM) 10K type strain sequencing project: providing services to taxonomists for standard genome sequencing and annotation.</title>
        <authorList>
            <consortium name="The Broad Institute Genomics Platform"/>
            <consortium name="The Broad Institute Genome Sequencing Center for Infectious Disease"/>
            <person name="Wu L."/>
            <person name="Ma J."/>
        </authorList>
    </citation>
    <scope>NUCLEOTIDE SEQUENCE [LARGE SCALE GENOMIC DNA]</scope>
    <source>
        <strain evidence="8">CCUG 61696</strain>
    </source>
</reference>
<dbReference type="Gene3D" id="1.20.120.430">
    <property type="entry name" value="tRNA modification GTPase MnmE domain 2"/>
    <property type="match status" value="1"/>
</dbReference>
<dbReference type="GO" id="GO:0016787">
    <property type="term" value="F:hydrolase activity"/>
    <property type="evidence" value="ECO:0007669"/>
    <property type="project" value="UniProtKB-KW"/>
</dbReference>
<organism evidence="7 8">
    <name type="scientific">Methylopila musalis</name>
    <dbReference type="NCBI Taxonomy" id="1134781"/>
    <lineage>
        <taxon>Bacteria</taxon>
        <taxon>Pseudomonadati</taxon>
        <taxon>Pseudomonadota</taxon>
        <taxon>Alphaproteobacteria</taxon>
        <taxon>Hyphomicrobiales</taxon>
        <taxon>Methylopilaceae</taxon>
        <taxon>Methylopila</taxon>
    </lineage>
</organism>
<dbReference type="PANTHER" id="PTHR42714:SF2">
    <property type="entry name" value="TRNA MODIFICATION GTPASE GTPBP3, MITOCHONDRIAL"/>
    <property type="match status" value="1"/>
</dbReference>
<evidence type="ECO:0000256" key="5">
    <source>
        <dbReference type="ARBA" id="ARBA00023134"/>
    </source>
</evidence>
<dbReference type="CDD" id="cd04164">
    <property type="entry name" value="trmE"/>
    <property type="match status" value="1"/>
</dbReference>
<keyword evidence="2" id="KW-0819">tRNA processing</keyword>
<protein>
    <submittedName>
        <fullName evidence="7">tRNA uridine-5-carboxymethylaminomethyl(34) synthesis GTPase MnmE</fullName>
        <ecNumber evidence="7">3.6.-.-</ecNumber>
    </submittedName>
</protein>
<sequence length="402" mass="42436">GTRPEARRASLRRIRHPDTDETLDRGLALWLPGPGSPTGEDCAELHIHGGRAVVAAVLEAALRVPGLRAAEPGEFARRAFLAGRLDLAEAEGLADLIDAETQGQRRQALRQSEGALSARALGWRERLIGAMALIEAGIDFVDEDDVPAAARAEAHSEVSALAADLRAALADRRAARVRDGFHVAIVGRPNAGKSSLLNALLREDAAIVTDTPGTTRDVLEARLDLGGYPVVLADTAGLRDSDDAVEREGVRRARLRAAQADLTLWLRDASDFAPDEPAPETGGALWRVANKTDVAPAPPGMDFALSAQSGTGLDALLAALEQAAQDELGGSEHAGLTRARHREVVVAAMGDLDAALDGWTHLPDEVLAELLRRAAGTLGRIAGGVNVEDVLDRLFSSFCIGK</sequence>
<dbReference type="InterPro" id="IPR025867">
    <property type="entry name" value="MnmE_helical"/>
</dbReference>
<keyword evidence="3" id="KW-0547">Nucleotide-binding</keyword>
<evidence type="ECO:0000256" key="3">
    <source>
        <dbReference type="ARBA" id="ARBA00022741"/>
    </source>
</evidence>
<keyword evidence="4" id="KW-0630">Potassium</keyword>
<gene>
    <name evidence="7" type="primary">mnmE</name>
    <name evidence="7" type="ORF">ACFQ4O_16580</name>
</gene>
<evidence type="ECO:0000313" key="8">
    <source>
        <dbReference type="Proteomes" id="UP001597171"/>
    </source>
</evidence>
<dbReference type="Gene3D" id="3.40.50.300">
    <property type="entry name" value="P-loop containing nucleotide triphosphate hydrolases"/>
    <property type="match status" value="1"/>
</dbReference>
<evidence type="ECO:0000256" key="4">
    <source>
        <dbReference type="ARBA" id="ARBA00022958"/>
    </source>
</evidence>
<proteinExistence type="inferred from homology"/>
<dbReference type="CDD" id="cd14858">
    <property type="entry name" value="TrmE_N"/>
    <property type="match status" value="1"/>
</dbReference>
<dbReference type="PANTHER" id="PTHR42714">
    <property type="entry name" value="TRNA MODIFICATION GTPASE GTPBP3"/>
    <property type="match status" value="1"/>
</dbReference>
<dbReference type="Pfam" id="PF10396">
    <property type="entry name" value="TrmE_N"/>
    <property type="match status" value="1"/>
</dbReference>
<dbReference type="NCBIfam" id="TIGR00231">
    <property type="entry name" value="small_GTP"/>
    <property type="match status" value="1"/>
</dbReference>
<dbReference type="Pfam" id="PF01926">
    <property type="entry name" value="MMR_HSR1"/>
    <property type="match status" value="1"/>
</dbReference>
<dbReference type="SUPFAM" id="SSF52540">
    <property type="entry name" value="P-loop containing nucleoside triphosphate hydrolases"/>
    <property type="match status" value="1"/>
</dbReference>
<dbReference type="RefSeq" id="WP_378777330.1">
    <property type="nucleotide sequence ID" value="NZ_JBHTMX010000278.1"/>
</dbReference>
<dbReference type="HAMAP" id="MF_00379">
    <property type="entry name" value="GTPase_MnmE"/>
    <property type="match status" value="1"/>
</dbReference>
<evidence type="ECO:0000259" key="6">
    <source>
        <dbReference type="PROSITE" id="PS51709"/>
    </source>
</evidence>
<dbReference type="InterPro" id="IPR005225">
    <property type="entry name" value="Small_GTP-bd"/>
</dbReference>
<dbReference type="EC" id="3.6.-.-" evidence="7"/>
<dbReference type="Pfam" id="PF12631">
    <property type="entry name" value="MnmE_helical"/>
    <property type="match status" value="1"/>
</dbReference>
<evidence type="ECO:0000313" key="7">
    <source>
        <dbReference type="EMBL" id="MFD1333620.1"/>
    </source>
</evidence>
<dbReference type="Proteomes" id="UP001597171">
    <property type="component" value="Unassembled WGS sequence"/>
</dbReference>
<keyword evidence="7" id="KW-0378">Hydrolase</keyword>
<evidence type="ECO:0000256" key="1">
    <source>
        <dbReference type="ARBA" id="ARBA00011043"/>
    </source>
</evidence>
<comment type="caution">
    <text evidence="7">The sequence shown here is derived from an EMBL/GenBank/DDBJ whole genome shotgun (WGS) entry which is preliminary data.</text>
</comment>
<dbReference type="InterPro" id="IPR006073">
    <property type="entry name" value="GTP-bd"/>
</dbReference>
<dbReference type="InterPro" id="IPR027368">
    <property type="entry name" value="MnmE_dom2"/>
</dbReference>
<dbReference type="InterPro" id="IPR031168">
    <property type="entry name" value="G_TrmE"/>
</dbReference>
<feature type="non-terminal residue" evidence="7">
    <location>
        <position position="1"/>
    </location>
</feature>
<dbReference type="SUPFAM" id="SSF116878">
    <property type="entry name" value="TrmE connector domain"/>
    <property type="match status" value="1"/>
</dbReference>
<dbReference type="InterPro" id="IPR027417">
    <property type="entry name" value="P-loop_NTPase"/>
</dbReference>
<dbReference type="PROSITE" id="PS51709">
    <property type="entry name" value="G_TRME"/>
    <property type="match status" value="1"/>
</dbReference>
<dbReference type="EMBL" id="JBHTMX010000278">
    <property type="protein sequence ID" value="MFD1333620.1"/>
    <property type="molecule type" value="Genomic_DNA"/>
</dbReference>
<dbReference type="InterPro" id="IPR004520">
    <property type="entry name" value="GTPase_MnmE"/>
</dbReference>
<keyword evidence="8" id="KW-1185">Reference proteome</keyword>
<feature type="domain" description="TrmE-type G" evidence="6">
    <location>
        <begin position="180"/>
        <end position="325"/>
    </location>
</feature>
<dbReference type="Gene3D" id="3.30.1360.120">
    <property type="entry name" value="Probable tRNA modification gtpase trme, domain 1"/>
    <property type="match status" value="1"/>
</dbReference>
<accession>A0ABW3ZB95</accession>
<name>A0ABW3ZB95_9HYPH</name>
<evidence type="ECO:0000256" key="2">
    <source>
        <dbReference type="ARBA" id="ARBA00022694"/>
    </source>
</evidence>
<comment type="similarity">
    <text evidence="1">Belongs to the TRAFAC class TrmE-Era-EngA-EngB-Septin-like GTPase superfamily. TrmE GTPase family.</text>
</comment>